<feature type="signal peptide" evidence="1">
    <location>
        <begin position="1"/>
        <end position="25"/>
    </location>
</feature>
<feature type="chain" id="PRO_5003515472" description="Outer membrane protein beta-barrel domain-containing protein" evidence="1">
    <location>
        <begin position="26"/>
        <end position="230"/>
    </location>
</feature>
<keyword evidence="3" id="KW-1185">Reference proteome</keyword>
<evidence type="ECO:0000256" key="1">
    <source>
        <dbReference type="SAM" id="SignalP"/>
    </source>
</evidence>
<dbReference type="Pfam" id="PF19515">
    <property type="entry name" value="DUF6048"/>
    <property type="match status" value="1"/>
</dbReference>
<dbReference type="InterPro" id="IPR046111">
    <property type="entry name" value="DUF6048"/>
</dbReference>
<organism evidence="2 3">
    <name type="scientific">Owenweeksia hongkongensis (strain DSM 17368 / CIP 108786 / JCM 12287 / NRRL B-23963 / UST20020801)</name>
    <dbReference type="NCBI Taxonomy" id="926562"/>
    <lineage>
        <taxon>Bacteria</taxon>
        <taxon>Pseudomonadati</taxon>
        <taxon>Bacteroidota</taxon>
        <taxon>Flavobacteriia</taxon>
        <taxon>Flavobacteriales</taxon>
        <taxon>Owenweeksiaceae</taxon>
        <taxon>Owenweeksia</taxon>
    </lineage>
</organism>
<evidence type="ECO:0000313" key="2">
    <source>
        <dbReference type="EMBL" id="AEV33284.1"/>
    </source>
</evidence>
<dbReference type="EMBL" id="CP003156">
    <property type="protein sequence ID" value="AEV33284.1"/>
    <property type="molecule type" value="Genomic_DNA"/>
</dbReference>
<gene>
    <name evidence="2" type="ordered locus">Oweho_2312</name>
</gene>
<evidence type="ECO:0008006" key="4">
    <source>
        <dbReference type="Google" id="ProtNLM"/>
    </source>
</evidence>
<proteinExistence type="predicted"/>
<dbReference type="Proteomes" id="UP000005631">
    <property type="component" value="Chromosome"/>
</dbReference>
<dbReference type="KEGG" id="oho:Oweho_2312"/>
<dbReference type="HOGENOM" id="CLU_083590_0_0_10"/>
<dbReference type="AlphaFoldDB" id="G8R5L0"/>
<sequence length="230" mass="26727">MTKRISRYILSSVFILCTLSTMSQGSEREPLTTKGLRIGVDASYLLVHQLLPERTGWEVTGDYQWKRNWFAATEFGAEQVHVDRSNFKYDLQGGYFKLGFDYDVLKSEFTDDIVTVGLRYGVSRYKHRAADITIENYWGPIQESIREESFNGNWVELVLGMKAELFFMKNVFIGWSIRSGIYLWGKRDTRMDAYVIPGYGSGEKNITITYNWTLSYRIPFKKEIISKPPK</sequence>
<dbReference type="STRING" id="926562.Oweho_2312"/>
<dbReference type="eggNOG" id="ENOG502Z9BE">
    <property type="taxonomic scope" value="Bacteria"/>
</dbReference>
<accession>G8R5L0</accession>
<reference evidence="2 3" key="1">
    <citation type="journal article" date="2012" name="Stand. Genomic Sci.">
        <title>Genome sequence of the orange-pigmented seawater bacterium Owenweeksia hongkongensis type strain (UST20020801(T)).</title>
        <authorList>
            <person name="Riedel T."/>
            <person name="Held B."/>
            <person name="Nolan M."/>
            <person name="Lucas S."/>
            <person name="Lapidus A."/>
            <person name="Tice H."/>
            <person name="Del Rio T.G."/>
            <person name="Cheng J.F."/>
            <person name="Han C."/>
            <person name="Tapia R."/>
            <person name="Goodwin L.A."/>
            <person name="Pitluck S."/>
            <person name="Liolios K."/>
            <person name="Mavromatis K."/>
            <person name="Pagani I."/>
            <person name="Ivanova N."/>
            <person name="Mikhailova N."/>
            <person name="Pati A."/>
            <person name="Chen A."/>
            <person name="Palaniappan K."/>
            <person name="Rohde M."/>
            <person name="Tindall B.J."/>
            <person name="Detter J.C."/>
            <person name="Goker M."/>
            <person name="Woyke T."/>
            <person name="Bristow J."/>
            <person name="Eisen J.A."/>
            <person name="Markowitz V."/>
            <person name="Hugenholtz P."/>
            <person name="Klenk H.P."/>
            <person name="Kyrpides N.C."/>
        </authorList>
    </citation>
    <scope>NUCLEOTIDE SEQUENCE</scope>
    <source>
        <strain evidence="3">DSM 17368 / JCM 12287 / NRRL B-23963</strain>
    </source>
</reference>
<name>G8R5L0_OWEHD</name>
<protein>
    <recommendedName>
        <fullName evidence="4">Outer membrane protein beta-barrel domain-containing protein</fullName>
    </recommendedName>
</protein>
<keyword evidence="1" id="KW-0732">Signal</keyword>
<evidence type="ECO:0000313" key="3">
    <source>
        <dbReference type="Proteomes" id="UP000005631"/>
    </source>
</evidence>